<evidence type="ECO:0000313" key="6">
    <source>
        <dbReference type="EMBL" id="PKK91519.1"/>
    </source>
</evidence>
<dbReference type="GO" id="GO:0005198">
    <property type="term" value="F:structural molecule activity"/>
    <property type="evidence" value="ECO:0007669"/>
    <property type="project" value="UniProtKB-UniRule"/>
</dbReference>
<evidence type="ECO:0000256" key="2">
    <source>
        <dbReference type="ARBA" id="ARBA00023143"/>
    </source>
</evidence>
<gene>
    <name evidence="6" type="ORF">CVV64_07125</name>
</gene>
<dbReference type="GO" id="GO:0005576">
    <property type="term" value="C:extracellular region"/>
    <property type="evidence" value="ECO:0007669"/>
    <property type="project" value="UniProtKB-SubCell"/>
</dbReference>
<dbReference type="GO" id="GO:0009288">
    <property type="term" value="C:bacterial-type flagellum"/>
    <property type="evidence" value="ECO:0007669"/>
    <property type="project" value="UniProtKB-SubCell"/>
</dbReference>
<dbReference type="InterPro" id="IPR042187">
    <property type="entry name" value="Flagellin_C_sub2"/>
</dbReference>
<dbReference type="Pfam" id="PF00700">
    <property type="entry name" value="Flagellin_C"/>
    <property type="match status" value="1"/>
</dbReference>
<proteinExistence type="inferred from homology"/>
<organism evidence="6 7">
    <name type="scientific">Candidatus Wallbacteria bacterium HGW-Wallbacteria-1</name>
    <dbReference type="NCBI Taxonomy" id="2013854"/>
    <lineage>
        <taxon>Bacteria</taxon>
        <taxon>Candidatus Walliibacteriota</taxon>
    </lineage>
</organism>
<comment type="function">
    <text evidence="3">Flagellin is the subunit protein which polymerizes to form the filaments of bacterial flagella.</text>
</comment>
<dbReference type="Proteomes" id="UP000233256">
    <property type="component" value="Unassembled WGS sequence"/>
</dbReference>
<dbReference type="InterPro" id="IPR001029">
    <property type="entry name" value="Flagellin_N"/>
</dbReference>
<reference evidence="6 7" key="1">
    <citation type="journal article" date="2017" name="ISME J.">
        <title>Potential for microbial H2 and metal transformations associated with novel bacteria and archaea in deep terrestrial subsurface sediments.</title>
        <authorList>
            <person name="Hernsdorf A.W."/>
            <person name="Amano Y."/>
            <person name="Miyakawa K."/>
            <person name="Ise K."/>
            <person name="Suzuki Y."/>
            <person name="Anantharaman K."/>
            <person name="Probst A."/>
            <person name="Burstein D."/>
            <person name="Thomas B.C."/>
            <person name="Banfield J.F."/>
        </authorList>
    </citation>
    <scope>NUCLEOTIDE SEQUENCE [LARGE SCALE GENOMIC DNA]</scope>
    <source>
        <strain evidence="6">HGW-Wallbacteria-1</strain>
    </source>
</reference>
<keyword evidence="2 3" id="KW-0975">Bacterial flagellum</keyword>
<dbReference type="InterPro" id="IPR046358">
    <property type="entry name" value="Flagellin_C"/>
</dbReference>
<evidence type="ECO:0000313" key="7">
    <source>
        <dbReference type="Proteomes" id="UP000233256"/>
    </source>
</evidence>
<dbReference type="AlphaFoldDB" id="A0A2N1PT51"/>
<comment type="subcellular location">
    <subcellularLocation>
        <location evidence="3">Secreted</location>
    </subcellularLocation>
    <subcellularLocation>
        <location evidence="3">Bacterial flagellum</location>
    </subcellularLocation>
</comment>
<dbReference type="SUPFAM" id="SSF64518">
    <property type="entry name" value="Phase 1 flagellin"/>
    <property type="match status" value="1"/>
</dbReference>
<dbReference type="Gene3D" id="1.20.1330.10">
    <property type="entry name" value="f41 fragment of flagellin, N-terminal domain"/>
    <property type="match status" value="2"/>
</dbReference>
<dbReference type="PRINTS" id="PR00207">
    <property type="entry name" value="FLAGELLIN"/>
</dbReference>
<dbReference type="PANTHER" id="PTHR42792">
    <property type="entry name" value="FLAGELLIN"/>
    <property type="match status" value="1"/>
</dbReference>
<comment type="similarity">
    <text evidence="1 3">Belongs to the bacterial flagellin family.</text>
</comment>
<feature type="domain" description="Flagellin C-terminal" evidence="5">
    <location>
        <begin position="1163"/>
        <end position="1241"/>
    </location>
</feature>
<comment type="caution">
    <text evidence="6">The sequence shown here is derived from an EMBL/GenBank/DDBJ whole genome shotgun (WGS) entry which is preliminary data.</text>
</comment>
<dbReference type="EMBL" id="PGXC01000003">
    <property type="protein sequence ID" value="PKK91519.1"/>
    <property type="molecule type" value="Genomic_DNA"/>
</dbReference>
<feature type="domain" description="Flagellin N-terminal" evidence="4">
    <location>
        <begin position="19"/>
        <end position="138"/>
    </location>
</feature>
<dbReference type="PANTHER" id="PTHR42792:SF2">
    <property type="entry name" value="FLAGELLIN"/>
    <property type="match status" value="1"/>
</dbReference>
<dbReference type="Pfam" id="PF00669">
    <property type="entry name" value="Flagellin_N"/>
    <property type="match status" value="1"/>
</dbReference>
<keyword evidence="3" id="KW-0964">Secreted</keyword>
<accession>A0A2N1PT51</accession>
<evidence type="ECO:0000256" key="1">
    <source>
        <dbReference type="ARBA" id="ARBA00005709"/>
    </source>
</evidence>
<evidence type="ECO:0000256" key="3">
    <source>
        <dbReference type="RuleBase" id="RU362073"/>
    </source>
</evidence>
<protein>
    <recommendedName>
        <fullName evidence="3">Flagellin</fullName>
    </recommendedName>
</protein>
<dbReference type="Gene3D" id="6.10.10.10">
    <property type="entry name" value="Flagellar export chaperone, C-terminal domain"/>
    <property type="match status" value="1"/>
</dbReference>
<name>A0A2N1PT51_9BACT</name>
<evidence type="ECO:0000259" key="5">
    <source>
        <dbReference type="Pfam" id="PF00700"/>
    </source>
</evidence>
<sequence>MIIDRTDSLLPFHLRYTAETSMAQSMRRLSSGLRINSAADDAAGLSVSEKMRAKTGGIAVAIRNLRGGDDMMRTADQALDSISSLLRRLRDLTSRSANGDLTNDDRSKIQAESDAILREIDRVAKTTEYNTMTLLDGNVAVTASADRNSIAAFKHLKVTDNDIMDGEYSVKVLRDASYGKGAIIGKVFTPGENIPEVNGSFASLIGSQGSGTLAINAGIGDSSVSIHVNPQNSSIREVMDQLQEAFRSMGEDVEVNYLKPSGTGSSVTWDSAGIISEPINSTVPVVWNTSPWSDDTIGDTLVTLNFTSATTFEVVGNATGSSGVFNLGDNVDANGLHLNLSPDMDGGHTYSAGDQIRISVAPATRKATFLTSNTGITSAVISGYNTITDGLHTISATTNPYQISGINTTNIIGELPPVSFGVTPSVTDGLNDTSIRIQMTGANSFNVVGNISGALGSGTTGSLFTASDGNSSFNLNPDPSFEVGDVINLSTTRRVDATITGSSISAALPISLVDGINDQFAISIDGVSSTIDLTSGLDTFNDGNTLAAFMQSAINSDPALSGAGKSVSVSFTGSALRILNNTQGAAGSISILNAGATAASPTLGLSAGASATGQAAKYNSFSVTSISPGVQNLSLSINPANTARTEQITLRLIGDNNGADVWSVTGSVTGAHNDYISGTSYTSDDRGSGGGGFKISFDPNSKHALNDRIYFRTGNNGTIRLDTDSTPSGANPNSSVVINDNSITARATVIVGNNFRTGSDTVQVTTTNPSAVNNIVYNQPAPVVNFTQPPALQAGHNVVQDQSFTLTLVEDNDGADRWSVVGSASGVHADYISGTSYISGNGSNGWGSGMQFQLDPSARYHVGSQIVIGVNTDRPRIEVTSDSKGSARALELSVGNDQTGSLMTAVGSEKFTVGNQSYDVTQSTIVSASGSNPFDNLGIAAGNFFIRDKSGTLHTVAVNAGDRISDIVTNISALSPDITASWNSSTGSLLVQDNSAGSQSLKIFDAPGSFIAEDLEIAGEAGSAISGRQISRTRDYVLEITGPDGTVATVRGSALSATNTLEAGRGFDGSVKANVNDSEGYRGGVLGLEIALNEDMDLQNANLKFTVSRGTLKLQGGDEAGNDPRLSLAMTGVTAADLGLPSIAGGFDLTSQESAQKWIDQGSIDAAISKVSELRGQIGAFSNRIDHSTLMLSQYQLNISESESRIRDTDVAKETIEYLKTKILNFSSLSILSKTMDSKRSLIGKLLP</sequence>
<dbReference type="InterPro" id="IPR001492">
    <property type="entry name" value="Flagellin"/>
</dbReference>
<evidence type="ECO:0000259" key="4">
    <source>
        <dbReference type="Pfam" id="PF00669"/>
    </source>
</evidence>